<keyword evidence="5" id="KW-1185">Reference proteome</keyword>
<dbReference type="OrthoDB" id="6495617at2759"/>
<dbReference type="GO" id="GO:0140616">
    <property type="term" value="F:iodotyrosine deiodinase activity"/>
    <property type="evidence" value="ECO:0007669"/>
    <property type="project" value="UniProtKB-ARBA"/>
</dbReference>
<dbReference type="SUPFAM" id="SSF55469">
    <property type="entry name" value="FMN-dependent nitroreductase-like"/>
    <property type="match status" value="1"/>
</dbReference>
<dbReference type="PANTHER" id="PTHR43673:SF10">
    <property type="entry name" value="NADH DEHYDROGENASE_NAD(P)H NITROREDUCTASE XCC3605-RELATED"/>
    <property type="match status" value="1"/>
</dbReference>
<dbReference type="EMBL" id="CAJPVJ010006456">
    <property type="protein sequence ID" value="CAG2170455.1"/>
    <property type="molecule type" value="Genomic_DNA"/>
</dbReference>
<proteinExistence type="inferred from homology"/>
<dbReference type="PANTHER" id="PTHR43673">
    <property type="entry name" value="NAD(P)H NITROREDUCTASE YDGI-RELATED"/>
    <property type="match status" value="1"/>
</dbReference>
<feature type="domain" description="Nitroreductase" evidence="3">
    <location>
        <begin position="28"/>
        <end position="86"/>
    </location>
</feature>
<accession>A0A7R9QP59</accession>
<dbReference type="EMBL" id="OC921281">
    <property type="protein sequence ID" value="CAD7653268.1"/>
    <property type="molecule type" value="Genomic_DNA"/>
</dbReference>
<name>A0A7R9QP59_9ACAR</name>
<dbReference type="InterPro" id="IPR029479">
    <property type="entry name" value="Nitroreductase"/>
</dbReference>
<dbReference type="Pfam" id="PF00881">
    <property type="entry name" value="Nitroreductase"/>
    <property type="match status" value="1"/>
</dbReference>
<keyword evidence="2" id="KW-0560">Oxidoreductase</keyword>
<dbReference type="AlphaFoldDB" id="A0A7R9QP59"/>
<sequence>MTKDHVNYVYDPVVLKGRNTEHPVHPLILSRSSPREMSGEDIPDRELMALFDAARWAPSYRNAQPWRFLYAKRSTVHWQKFLDIVKPANQAWCHTASALVVVVAHKWTVDRETGKPKEIPTASFDTGAACMALALEGSGRDLVVHCMFGMDFEKAYKVFGIDRDRDGVQCMIAVGKRPALTVRDREPRVSQRNPIESFAFEGGFVKVYHK</sequence>
<organism evidence="4">
    <name type="scientific">Oppiella nova</name>
    <dbReference type="NCBI Taxonomy" id="334625"/>
    <lineage>
        <taxon>Eukaryota</taxon>
        <taxon>Metazoa</taxon>
        <taxon>Ecdysozoa</taxon>
        <taxon>Arthropoda</taxon>
        <taxon>Chelicerata</taxon>
        <taxon>Arachnida</taxon>
        <taxon>Acari</taxon>
        <taxon>Acariformes</taxon>
        <taxon>Sarcoptiformes</taxon>
        <taxon>Oribatida</taxon>
        <taxon>Brachypylina</taxon>
        <taxon>Oppioidea</taxon>
        <taxon>Oppiidae</taxon>
        <taxon>Oppiella</taxon>
    </lineage>
</organism>
<dbReference type="Proteomes" id="UP000728032">
    <property type="component" value="Unassembled WGS sequence"/>
</dbReference>
<dbReference type="CDD" id="cd02138">
    <property type="entry name" value="TdsD-like"/>
    <property type="match status" value="1"/>
</dbReference>
<evidence type="ECO:0000256" key="2">
    <source>
        <dbReference type="ARBA" id="ARBA00023002"/>
    </source>
</evidence>
<evidence type="ECO:0000313" key="5">
    <source>
        <dbReference type="Proteomes" id="UP000728032"/>
    </source>
</evidence>
<evidence type="ECO:0000259" key="3">
    <source>
        <dbReference type="Pfam" id="PF00881"/>
    </source>
</evidence>
<evidence type="ECO:0000313" key="4">
    <source>
        <dbReference type="EMBL" id="CAD7653268.1"/>
    </source>
</evidence>
<reference evidence="4" key="1">
    <citation type="submission" date="2020-11" db="EMBL/GenBank/DDBJ databases">
        <authorList>
            <person name="Tran Van P."/>
        </authorList>
    </citation>
    <scope>NUCLEOTIDE SEQUENCE</scope>
</reference>
<protein>
    <recommendedName>
        <fullName evidence="3">Nitroreductase domain-containing protein</fullName>
    </recommendedName>
</protein>
<dbReference type="Gene3D" id="3.40.109.10">
    <property type="entry name" value="NADH Oxidase"/>
    <property type="match status" value="1"/>
</dbReference>
<gene>
    <name evidence="4" type="ORF">ONB1V03_LOCUS9925</name>
</gene>
<dbReference type="InterPro" id="IPR000415">
    <property type="entry name" value="Nitroreductase-like"/>
</dbReference>
<evidence type="ECO:0000256" key="1">
    <source>
        <dbReference type="ARBA" id="ARBA00007118"/>
    </source>
</evidence>
<comment type="similarity">
    <text evidence="1">Belongs to the nitroreductase family.</text>
</comment>